<name>A0ABQ9ZFM1_9CRUS</name>
<dbReference type="Proteomes" id="UP001234178">
    <property type="component" value="Unassembled WGS sequence"/>
</dbReference>
<protein>
    <submittedName>
        <fullName evidence="1">Uncharacterized protein</fullName>
    </submittedName>
</protein>
<accession>A0ABQ9ZFM1</accession>
<reference evidence="1 2" key="1">
    <citation type="journal article" date="2023" name="Nucleic Acids Res.">
        <title>The hologenome of Daphnia magna reveals possible DNA methylation and microbiome-mediated evolution of the host genome.</title>
        <authorList>
            <person name="Chaturvedi A."/>
            <person name="Li X."/>
            <person name="Dhandapani V."/>
            <person name="Marshall H."/>
            <person name="Kissane S."/>
            <person name="Cuenca-Cambronero M."/>
            <person name="Asole G."/>
            <person name="Calvet F."/>
            <person name="Ruiz-Romero M."/>
            <person name="Marangio P."/>
            <person name="Guigo R."/>
            <person name="Rago D."/>
            <person name="Mirbahai L."/>
            <person name="Eastwood N."/>
            <person name="Colbourne J.K."/>
            <person name="Zhou J."/>
            <person name="Mallon E."/>
            <person name="Orsini L."/>
        </authorList>
    </citation>
    <scope>NUCLEOTIDE SEQUENCE [LARGE SCALE GENOMIC DNA]</scope>
    <source>
        <strain evidence="1">LRV0_1</strain>
    </source>
</reference>
<comment type="caution">
    <text evidence="1">The sequence shown here is derived from an EMBL/GenBank/DDBJ whole genome shotgun (WGS) entry which is preliminary data.</text>
</comment>
<proteinExistence type="predicted"/>
<evidence type="ECO:0000313" key="1">
    <source>
        <dbReference type="EMBL" id="KAK4011728.1"/>
    </source>
</evidence>
<organism evidence="1 2">
    <name type="scientific">Daphnia magna</name>
    <dbReference type="NCBI Taxonomy" id="35525"/>
    <lineage>
        <taxon>Eukaryota</taxon>
        <taxon>Metazoa</taxon>
        <taxon>Ecdysozoa</taxon>
        <taxon>Arthropoda</taxon>
        <taxon>Crustacea</taxon>
        <taxon>Branchiopoda</taxon>
        <taxon>Diplostraca</taxon>
        <taxon>Cladocera</taxon>
        <taxon>Anomopoda</taxon>
        <taxon>Daphniidae</taxon>
        <taxon>Daphnia</taxon>
    </lineage>
</organism>
<keyword evidence="2" id="KW-1185">Reference proteome</keyword>
<gene>
    <name evidence="1" type="ORF">OUZ56_020843</name>
</gene>
<evidence type="ECO:0000313" key="2">
    <source>
        <dbReference type="Proteomes" id="UP001234178"/>
    </source>
</evidence>
<dbReference type="EMBL" id="JAOYFB010000003">
    <property type="protein sequence ID" value="KAK4011728.1"/>
    <property type="molecule type" value="Genomic_DNA"/>
</dbReference>
<sequence length="92" mass="10564">MSPLVMMASLLHVTYKVVRRLLKRNFFLWGEFTKIGCHHVMGNHFLTVNFAADLRVNPPLHMHAVSLNKESIMLFAISRSCYMLKVFGAISK</sequence>